<accession>A0ABX0MAQ1</accession>
<dbReference type="Proteomes" id="UP000819052">
    <property type="component" value="Unassembled WGS sequence"/>
</dbReference>
<dbReference type="PROSITE" id="PS50887">
    <property type="entry name" value="GGDEF"/>
    <property type="match status" value="1"/>
</dbReference>
<organism evidence="4 5">
    <name type="scientific">Massilia aquatica</name>
    <dbReference type="NCBI Taxonomy" id="2609000"/>
    <lineage>
        <taxon>Bacteria</taxon>
        <taxon>Pseudomonadati</taxon>
        <taxon>Pseudomonadota</taxon>
        <taxon>Betaproteobacteria</taxon>
        <taxon>Burkholderiales</taxon>
        <taxon>Oxalobacteraceae</taxon>
        <taxon>Telluria group</taxon>
        <taxon>Massilia</taxon>
    </lineage>
</organism>
<dbReference type="PROSITE" id="PS50112">
    <property type="entry name" value="PAS"/>
    <property type="match status" value="1"/>
</dbReference>
<feature type="domain" description="GGDEF" evidence="3">
    <location>
        <begin position="173"/>
        <end position="310"/>
    </location>
</feature>
<keyword evidence="5" id="KW-1185">Reference proteome</keyword>
<dbReference type="Pfam" id="PF00990">
    <property type="entry name" value="GGDEF"/>
    <property type="match status" value="1"/>
</dbReference>
<dbReference type="InterPro" id="IPR000014">
    <property type="entry name" value="PAS"/>
</dbReference>
<dbReference type="CDD" id="cd01949">
    <property type="entry name" value="GGDEF"/>
    <property type="match status" value="1"/>
</dbReference>
<sequence length="311" mass="34231">MLESVLGAINLGTIVLDHARRVVVWNHWMSQYSDLPADSVVGQDFFALFPELNGKRIDSAVRQALRDNFPSVLSQTLHKAPFALFANDAARAAGERMQQAVAVTPLDVPGLARHCLIQITDVSVAVTRERLLRDQALELRSQTFSDGLTGIANRRHFDVAMEKEMRRAKRSGTPLSLLMIDIDSFKPYNDHYGHQQGDDTLIKVAHALAAMLQRPADLIARYGGEEFAVILPEMTPDHSQVLAEKMRERIAALGIPHAKAELTGYVTVSIGLATHALEHPSDIAVLLGEADRALYMAKGAGRNRVVRFSAV</sequence>
<evidence type="ECO:0000259" key="3">
    <source>
        <dbReference type="PROSITE" id="PS50887"/>
    </source>
</evidence>
<dbReference type="PANTHER" id="PTHR45138">
    <property type="entry name" value="REGULATORY COMPONENTS OF SENSORY TRANSDUCTION SYSTEM"/>
    <property type="match status" value="1"/>
</dbReference>
<dbReference type="SUPFAM" id="SSF55073">
    <property type="entry name" value="Nucleotide cyclase"/>
    <property type="match status" value="1"/>
</dbReference>
<dbReference type="CDD" id="cd00130">
    <property type="entry name" value="PAS"/>
    <property type="match status" value="1"/>
</dbReference>
<dbReference type="InterPro" id="IPR029787">
    <property type="entry name" value="Nucleotide_cyclase"/>
</dbReference>
<dbReference type="EMBL" id="VVIW01000005">
    <property type="protein sequence ID" value="NHZ40654.1"/>
    <property type="molecule type" value="Genomic_DNA"/>
</dbReference>
<dbReference type="SMART" id="SM00267">
    <property type="entry name" value="GGDEF"/>
    <property type="match status" value="1"/>
</dbReference>
<dbReference type="Gene3D" id="3.30.70.270">
    <property type="match status" value="1"/>
</dbReference>
<feature type="domain" description="PAS" evidence="2">
    <location>
        <begin position="1"/>
        <end position="68"/>
    </location>
</feature>
<dbReference type="InterPro" id="IPR050469">
    <property type="entry name" value="Diguanylate_Cyclase"/>
</dbReference>
<dbReference type="Gene3D" id="3.30.450.20">
    <property type="entry name" value="PAS domain"/>
    <property type="match status" value="1"/>
</dbReference>
<name>A0ABX0MAQ1_9BURK</name>
<evidence type="ECO:0000313" key="5">
    <source>
        <dbReference type="Proteomes" id="UP000819052"/>
    </source>
</evidence>
<proteinExistence type="predicted"/>
<gene>
    <name evidence="4" type="ORF">F1609_10885</name>
</gene>
<comment type="caution">
    <text evidence="4">The sequence shown here is derived from an EMBL/GenBank/DDBJ whole genome shotgun (WGS) entry which is preliminary data.</text>
</comment>
<dbReference type="NCBIfam" id="TIGR00254">
    <property type="entry name" value="GGDEF"/>
    <property type="match status" value="1"/>
</dbReference>
<dbReference type="EC" id="2.7.7.65" evidence="1"/>
<evidence type="ECO:0000256" key="1">
    <source>
        <dbReference type="ARBA" id="ARBA00012528"/>
    </source>
</evidence>
<protein>
    <recommendedName>
        <fullName evidence="1">diguanylate cyclase</fullName>
        <ecNumber evidence="1">2.7.7.65</ecNumber>
    </recommendedName>
</protein>
<evidence type="ECO:0000259" key="2">
    <source>
        <dbReference type="PROSITE" id="PS50112"/>
    </source>
</evidence>
<dbReference type="InterPro" id="IPR043128">
    <property type="entry name" value="Rev_trsase/Diguanyl_cyclase"/>
</dbReference>
<dbReference type="InterPro" id="IPR035965">
    <property type="entry name" value="PAS-like_dom_sf"/>
</dbReference>
<dbReference type="SUPFAM" id="SSF55785">
    <property type="entry name" value="PYP-like sensor domain (PAS domain)"/>
    <property type="match status" value="1"/>
</dbReference>
<dbReference type="InterPro" id="IPR000160">
    <property type="entry name" value="GGDEF_dom"/>
</dbReference>
<evidence type="ECO:0000313" key="4">
    <source>
        <dbReference type="EMBL" id="NHZ40654.1"/>
    </source>
</evidence>
<dbReference type="PANTHER" id="PTHR45138:SF24">
    <property type="entry name" value="DIGUANYLATE CYCLASE DGCC-RELATED"/>
    <property type="match status" value="1"/>
</dbReference>
<reference evidence="4 5" key="1">
    <citation type="submission" date="2019-09" db="EMBL/GenBank/DDBJ databases">
        <title>Taxonomy of Antarctic Massilia spp.: description of Massilia rubra sp. nov., Massilia aquatica sp. nov., Massilia mucilaginosa sp. nov., Massilia frigida sp. nov. isolated from streams, lakes and regoliths.</title>
        <authorList>
            <person name="Holochova P."/>
            <person name="Sedlacek I."/>
            <person name="Kralova S."/>
            <person name="Maslanova I."/>
            <person name="Busse H.-J."/>
            <person name="Stankova E."/>
            <person name="Vrbovska V."/>
            <person name="Kovarovic V."/>
            <person name="Bartak M."/>
            <person name="Svec P."/>
            <person name="Pantucek R."/>
        </authorList>
    </citation>
    <scope>NUCLEOTIDE SEQUENCE [LARGE SCALE GENOMIC DNA]</scope>
    <source>
        <strain evidence="4 5">CCM 8693</strain>
    </source>
</reference>